<evidence type="ECO:0000259" key="2">
    <source>
        <dbReference type="PROSITE" id="PS50055"/>
    </source>
</evidence>
<proteinExistence type="predicted"/>
<feature type="domain" description="Tyrosine specific protein phosphatases" evidence="3">
    <location>
        <begin position="325"/>
        <end position="383"/>
    </location>
</feature>
<accession>A0AA39LDZ7</accession>
<dbReference type="GO" id="GO:0004725">
    <property type="term" value="F:protein tyrosine phosphatase activity"/>
    <property type="evidence" value="ECO:0007669"/>
    <property type="project" value="InterPro"/>
</dbReference>
<evidence type="ECO:0000313" key="5">
    <source>
        <dbReference type="Proteomes" id="UP001175271"/>
    </source>
</evidence>
<feature type="compositionally biased region" description="Polar residues" evidence="1">
    <location>
        <begin position="1"/>
        <end position="21"/>
    </location>
</feature>
<name>A0AA39LDZ7_9BILA</name>
<dbReference type="Pfam" id="PF00102">
    <property type="entry name" value="Y_phosphatase"/>
    <property type="match status" value="1"/>
</dbReference>
<dbReference type="PROSITE" id="PS50055">
    <property type="entry name" value="TYR_PHOSPHATASE_PTP"/>
    <property type="match status" value="1"/>
</dbReference>
<feature type="region of interest" description="Disordered" evidence="1">
    <location>
        <begin position="70"/>
        <end position="94"/>
    </location>
</feature>
<evidence type="ECO:0000259" key="3">
    <source>
        <dbReference type="PROSITE" id="PS50056"/>
    </source>
</evidence>
<dbReference type="Gene3D" id="3.90.190.10">
    <property type="entry name" value="Protein tyrosine phosphatase superfamily"/>
    <property type="match status" value="1"/>
</dbReference>
<dbReference type="SMART" id="SM00404">
    <property type="entry name" value="PTPc_motif"/>
    <property type="match status" value="1"/>
</dbReference>
<dbReference type="PANTHER" id="PTHR46163:SF5">
    <property type="entry name" value="TYROSINE-PROTEIN PHOSPHATASE"/>
    <property type="match status" value="1"/>
</dbReference>
<dbReference type="EMBL" id="JAUCMV010000005">
    <property type="protein sequence ID" value="KAK0393783.1"/>
    <property type="molecule type" value="Genomic_DNA"/>
</dbReference>
<gene>
    <name evidence="4" type="ORF">QR680_000400</name>
</gene>
<dbReference type="PRINTS" id="PR00700">
    <property type="entry name" value="PRTYPHPHTASE"/>
</dbReference>
<comment type="caution">
    <text evidence="4">The sequence shown here is derived from an EMBL/GenBank/DDBJ whole genome shotgun (WGS) entry which is preliminary data.</text>
</comment>
<dbReference type="CDD" id="cd00047">
    <property type="entry name" value="PTPc"/>
    <property type="match status" value="1"/>
</dbReference>
<evidence type="ECO:0008006" key="6">
    <source>
        <dbReference type="Google" id="ProtNLM"/>
    </source>
</evidence>
<dbReference type="PROSITE" id="PS00383">
    <property type="entry name" value="TYR_PHOSPHATASE_1"/>
    <property type="match status" value="1"/>
</dbReference>
<dbReference type="InterPro" id="IPR016130">
    <property type="entry name" value="Tyr_Pase_AS"/>
</dbReference>
<dbReference type="Proteomes" id="UP001175271">
    <property type="component" value="Unassembled WGS sequence"/>
</dbReference>
<dbReference type="InterPro" id="IPR000242">
    <property type="entry name" value="PTP_cat"/>
</dbReference>
<evidence type="ECO:0000256" key="1">
    <source>
        <dbReference type="SAM" id="MobiDB-lite"/>
    </source>
</evidence>
<feature type="region of interest" description="Disordered" evidence="1">
    <location>
        <begin position="1"/>
        <end position="27"/>
    </location>
</feature>
<protein>
    <recommendedName>
        <fullName evidence="6">Tyrosine-protein phosphatase domain-containing protein</fullName>
    </recommendedName>
</protein>
<sequence length="404" mass="46223">MFDTRSPTQDRQQKRNQQVTNLEKRPRSICQTVAVSGQTTDVRSSQRSAALIRQLTRCVDWSGPERLCQQHEEESRFSKKQSKGKTGAKNTPSLCREVSEEKPDSKMQNHPEGAVAKVAANAHTEVGKWCIRAVNKGIDGLREEFNKELKTYAPPEMSVATFMANWDAGRSRYKDVPCQDKYRIVLKWPGSPTDYIHANYVSTPIAEKRFICAQGPLDCTTADFWHMVLQEESENVIMLCNVVEKGMAKCAQYWPLDEKEVKTYGDIEIKNMQVQPLIPTEPNVRFSLLQLKWTEGGKPKEKQVRHYQWTDWPDRGVPPCRLTAMELLSRVRGTKNPIVVHCSAGIGRTGSIVAIEFIMERLQQAMVCEDMGEILKDLRNQRPYCYDVDGEEQLFIRPLGVRRE</sequence>
<dbReference type="PROSITE" id="PS50056">
    <property type="entry name" value="TYR_PHOSPHATASE_2"/>
    <property type="match status" value="1"/>
</dbReference>
<dbReference type="SUPFAM" id="SSF52799">
    <property type="entry name" value="(Phosphotyrosine protein) phosphatases II"/>
    <property type="match status" value="1"/>
</dbReference>
<dbReference type="AlphaFoldDB" id="A0AA39LDZ7"/>
<dbReference type="InterPro" id="IPR052782">
    <property type="entry name" value="Oocyte-zygote_transition_reg"/>
</dbReference>
<evidence type="ECO:0000313" key="4">
    <source>
        <dbReference type="EMBL" id="KAK0393783.1"/>
    </source>
</evidence>
<reference evidence="4" key="1">
    <citation type="submission" date="2023-06" db="EMBL/GenBank/DDBJ databases">
        <title>Genomic analysis of the entomopathogenic nematode Steinernema hermaphroditum.</title>
        <authorList>
            <person name="Schwarz E.M."/>
            <person name="Heppert J.K."/>
            <person name="Baniya A."/>
            <person name="Schwartz H.T."/>
            <person name="Tan C.-H."/>
            <person name="Antoshechkin I."/>
            <person name="Sternberg P.W."/>
            <person name="Goodrich-Blair H."/>
            <person name="Dillman A.R."/>
        </authorList>
    </citation>
    <scope>NUCLEOTIDE SEQUENCE</scope>
    <source>
        <strain evidence="4">PS9179</strain>
        <tissue evidence="4">Whole animal</tissue>
    </source>
</reference>
<dbReference type="SMART" id="SM00194">
    <property type="entry name" value="PTPc"/>
    <property type="match status" value="1"/>
</dbReference>
<feature type="domain" description="Tyrosine-protein phosphatase" evidence="2">
    <location>
        <begin position="141"/>
        <end position="394"/>
    </location>
</feature>
<organism evidence="4 5">
    <name type="scientific">Steinernema hermaphroditum</name>
    <dbReference type="NCBI Taxonomy" id="289476"/>
    <lineage>
        <taxon>Eukaryota</taxon>
        <taxon>Metazoa</taxon>
        <taxon>Ecdysozoa</taxon>
        <taxon>Nematoda</taxon>
        <taxon>Chromadorea</taxon>
        <taxon>Rhabditida</taxon>
        <taxon>Tylenchina</taxon>
        <taxon>Panagrolaimomorpha</taxon>
        <taxon>Strongyloidoidea</taxon>
        <taxon>Steinernematidae</taxon>
        <taxon>Steinernema</taxon>
    </lineage>
</organism>
<dbReference type="InterPro" id="IPR029021">
    <property type="entry name" value="Prot-tyrosine_phosphatase-like"/>
</dbReference>
<keyword evidence="5" id="KW-1185">Reference proteome</keyword>
<dbReference type="InterPro" id="IPR000387">
    <property type="entry name" value="Tyr_Pase_dom"/>
</dbReference>
<dbReference type="InterPro" id="IPR003595">
    <property type="entry name" value="Tyr_Pase_cat"/>
</dbReference>
<dbReference type="PANTHER" id="PTHR46163">
    <property type="entry name" value="TYROSINE-PROTEIN PHOSPHATASE-RELATED"/>
    <property type="match status" value="1"/>
</dbReference>